<accession>A0ABW4EE55</accession>
<reference evidence="5" key="1">
    <citation type="journal article" date="2019" name="Int. J. Syst. Evol. Microbiol.">
        <title>The Global Catalogue of Microorganisms (GCM) 10K type strain sequencing project: providing services to taxonomists for standard genome sequencing and annotation.</title>
        <authorList>
            <consortium name="The Broad Institute Genomics Platform"/>
            <consortium name="The Broad Institute Genome Sequencing Center for Infectious Disease"/>
            <person name="Wu L."/>
            <person name="Ma J."/>
        </authorList>
    </citation>
    <scope>NUCLEOTIDE SEQUENCE [LARGE SCALE GENOMIC DNA]</scope>
    <source>
        <strain evidence="5">CGMCC 1.12477</strain>
    </source>
</reference>
<dbReference type="Pfam" id="PF00171">
    <property type="entry name" value="Aldedh"/>
    <property type="match status" value="1"/>
</dbReference>
<feature type="domain" description="MaoC-like" evidence="3">
    <location>
        <begin position="533"/>
        <end position="642"/>
    </location>
</feature>
<comment type="caution">
    <text evidence="4">The sequence shown here is derived from an EMBL/GenBank/DDBJ whole genome shotgun (WGS) entry which is preliminary data.</text>
</comment>
<protein>
    <submittedName>
        <fullName evidence="4">Phenylacetic acid degradation bifunctional protein PaaZ</fullName>
    </submittedName>
</protein>
<evidence type="ECO:0000256" key="1">
    <source>
        <dbReference type="ARBA" id="ARBA00023002"/>
    </source>
</evidence>
<feature type="domain" description="Aldehyde dehydrogenase" evidence="2">
    <location>
        <begin position="14"/>
        <end position="494"/>
    </location>
</feature>
<dbReference type="Proteomes" id="UP001597186">
    <property type="component" value="Unassembled WGS sequence"/>
</dbReference>
<dbReference type="InterPro" id="IPR016162">
    <property type="entry name" value="Ald_DH_N"/>
</dbReference>
<dbReference type="InterPro" id="IPR011966">
    <property type="entry name" value="PaaN-DH"/>
</dbReference>
<dbReference type="Gene3D" id="3.40.309.10">
    <property type="entry name" value="Aldehyde Dehydrogenase, Chain A, domain 2"/>
    <property type="match status" value="1"/>
</dbReference>
<dbReference type="Gene3D" id="3.10.129.10">
    <property type="entry name" value="Hotdog Thioesterase"/>
    <property type="match status" value="1"/>
</dbReference>
<keyword evidence="1" id="KW-0560">Oxidoreductase</keyword>
<evidence type="ECO:0000259" key="2">
    <source>
        <dbReference type="Pfam" id="PF00171"/>
    </source>
</evidence>
<proteinExistence type="predicted"/>
<dbReference type="EMBL" id="JBHUDD010000027">
    <property type="protein sequence ID" value="MFD1508403.1"/>
    <property type="molecule type" value="Genomic_DNA"/>
</dbReference>
<keyword evidence="5" id="KW-1185">Reference proteome</keyword>
<evidence type="ECO:0000313" key="5">
    <source>
        <dbReference type="Proteomes" id="UP001597186"/>
    </source>
</evidence>
<dbReference type="InterPro" id="IPR015590">
    <property type="entry name" value="Aldehyde_DH_dom"/>
</dbReference>
<dbReference type="PANTHER" id="PTHR43111:SF1">
    <property type="entry name" value="ALDEHYDE DEHYDROGENASE B-RELATED"/>
    <property type="match status" value="1"/>
</dbReference>
<gene>
    <name evidence="4" type="primary">paaZ</name>
    <name evidence="4" type="ORF">ACFTOW_03175</name>
</gene>
<dbReference type="InterPro" id="IPR016163">
    <property type="entry name" value="Ald_DH_C"/>
</dbReference>
<dbReference type="NCBIfam" id="TIGR02278">
    <property type="entry name" value="PaaN-DH"/>
    <property type="match status" value="1"/>
</dbReference>
<dbReference type="SUPFAM" id="SSF54637">
    <property type="entry name" value="Thioesterase/thiol ester dehydrase-isomerase"/>
    <property type="match status" value="1"/>
</dbReference>
<dbReference type="InterPro" id="IPR002539">
    <property type="entry name" value="MaoC-like_dom"/>
</dbReference>
<dbReference type="Pfam" id="PF01575">
    <property type="entry name" value="MaoC_dehydratas"/>
    <property type="match status" value="1"/>
</dbReference>
<dbReference type="CDD" id="cd07128">
    <property type="entry name" value="ALDH_MaoC-N"/>
    <property type="match status" value="1"/>
</dbReference>
<dbReference type="Gene3D" id="3.40.605.10">
    <property type="entry name" value="Aldehyde Dehydrogenase, Chain A, domain 1"/>
    <property type="match status" value="1"/>
</dbReference>
<evidence type="ECO:0000259" key="3">
    <source>
        <dbReference type="Pfam" id="PF01575"/>
    </source>
</evidence>
<evidence type="ECO:0000313" key="4">
    <source>
        <dbReference type="EMBL" id="MFD1508403.1"/>
    </source>
</evidence>
<dbReference type="RefSeq" id="WP_379912985.1">
    <property type="nucleotide sequence ID" value="NZ_JBHUDD010000027.1"/>
</dbReference>
<sequence length="670" mass="70912">MLKPESYACGQWIAPGADAQTIIGPVSAQPIAQAGGAALDFGAMLDWARAHGGPALRAMTFHQRAKMLKALAGYLDARKEELYAINPLTGATRRDGWVDIDGGIGTMFLFAAKGRREMPDGHVYIDGEVEQLGRKGGFLGQHIAVPLQGAAVHINAFNFPVWGMLEKLAPALLAGVPCIVKPATQTCYLTEACFRMIIESGLLPDGAVQLVIGRTGDLLDRLGAQDAVAFTGSADTALLLRGNQNLLRHSVRFTSEQDSLNAAILGPDADAGGPEFDLFVTEAVTEITTKAGQKCTAMRRLIVPQARLDDVAQALSARLAEVTVGDPADAAMRMGALASHAARDDVLDRLARLKAEARVLCGDTAPDLPGAFLNPTLLTCDDPDAASAVHEIEAFGPVATLLPCRDTAHAAQLANASGGSLVASLFTKDAGVARDVTLASAAHHGRLYIMNRTAAPEATGHGSPLPHMIHGGPGRAGGGEELGGIRGVLHYMQRTAIQGSPDMLSAITETWIKGSAEVTGPDHPFQRTFREIAIGETIHTPARTVTLEDIEHFARFTGDTFYAHMDDEAARANPFFPGRVAHGYLLLSFAAGLFVQPDPGPVLANTGLNALSFQKPVSPGDSIAVRLTCKRKTARTDSYGEVAWNATLTNQEGAQVAEYELLTMVAYDRA</sequence>
<dbReference type="SUPFAM" id="SSF53720">
    <property type="entry name" value="ALDH-like"/>
    <property type="match status" value="1"/>
</dbReference>
<organism evidence="4 5">
    <name type="scientific">Lacimonas salitolerans</name>
    <dbReference type="NCBI Taxonomy" id="1323750"/>
    <lineage>
        <taxon>Bacteria</taxon>
        <taxon>Pseudomonadati</taxon>
        <taxon>Pseudomonadota</taxon>
        <taxon>Alphaproteobacteria</taxon>
        <taxon>Rhodobacterales</taxon>
        <taxon>Paracoccaceae</taxon>
        <taxon>Lacimonas</taxon>
    </lineage>
</organism>
<dbReference type="InterPro" id="IPR029069">
    <property type="entry name" value="HotDog_dom_sf"/>
</dbReference>
<dbReference type="NCBIfam" id="NF008868">
    <property type="entry name" value="PRK11903.1"/>
    <property type="match status" value="1"/>
</dbReference>
<dbReference type="InterPro" id="IPR016161">
    <property type="entry name" value="Ald_DH/histidinol_DH"/>
</dbReference>
<dbReference type="PANTHER" id="PTHR43111">
    <property type="entry name" value="ALDEHYDE DEHYDROGENASE B-RELATED"/>
    <property type="match status" value="1"/>
</dbReference>
<name>A0ABW4EE55_9RHOB</name>